<dbReference type="PANTHER" id="PTHR11129">
    <property type="entry name" value="PROTEIN FARNESYLTRANSFERASE ALPHA SUBUNIT/RAB GERANYLGERANYL TRANSFERASE ALPHA SUBUNIT"/>
    <property type="match status" value="1"/>
</dbReference>
<evidence type="ECO:0008006" key="7">
    <source>
        <dbReference type="Google" id="ProtNLM"/>
    </source>
</evidence>
<evidence type="ECO:0000256" key="4">
    <source>
        <dbReference type="ARBA" id="ARBA00022737"/>
    </source>
</evidence>
<dbReference type="GO" id="GO:0005737">
    <property type="term" value="C:cytoplasm"/>
    <property type="evidence" value="ECO:0007669"/>
    <property type="project" value="TreeGrafter"/>
</dbReference>
<dbReference type="PANTHER" id="PTHR11129:SF3">
    <property type="entry name" value="PROTEIN PRENYLTRANSFERASE ALPHA SUBUNIT REPEAT-CONTAINING PROTEIN 1"/>
    <property type="match status" value="1"/>
</dbReference>
<evidence type="ECO:0000256" key="2">
    <source>
        <dbReference type="ARBA" id="ARBA00022602"/>
    </source>
</evidence>
<keyword evidence="2" id="KW-0637">Prenyltransferase</keyword>
<protein>
    <recommendedName>
        <fullName evidence="7">Protein prenyltransferase</fullName>
    </recommendedName>
</protein>
<dbReference type="Gene3D" id="1.25.40.120">
    <property type="entry name" value="Protein prenylyltransferase"/>
    <property type="match status" value="1"/>
</dbReference>
<gene>
    <name evidence="5" type="ORF">B0I35DRAFT_429555</name>
</gene>
<keyword evidence="4" id="KW-0677">Repeat</keyword>
<name>A0A8K0WSA9_9HYPO</name>
<dbReference type="InterPro" id="IPR002088">
    <property type="entry name" value="Prenyl_trans_a"/>
</dbReference>
<dbReference type="GO" id="GO:0008318">
    <property type="term" value="F:protein prenyltransferase activity"/>
    <property type="evidence" value="ECO:0007669"/>
    <property type="project" value="InterPro"/>
</dbReference>
<dbReference type="EMBL" id="JAGPNK010000006">
    <property type="protein sequence ID" value="KAH7319670.1"/>
    <property type="molecule type" value="Genomic_DNA"/>
</dbReference>
<sequence length="332" mass="38640">MSRALDPRTRAALKRAIYEDTFKDIAEVLSERYHDLLEIEFVPDGHPDIDPGTTYLQEGHAIGIPKAQLVRAFQVAYRMLAASRKQAKIDEDGLRKATAVLLLTDPEHLTAANTRKRLIKESASTGTNQELLQKEKYLVDSFLTSRLHRHTKSPTIWSHRRWLMDQYTLQGLTIDVVNDFKKVILVSAERHPRNYYAWSEARSLIKYHTGDEEQLLSTLTEETKKWCLAHHDDISGWGFLMYLLDHRSGPMDVLEDILKLTQSFRWSNEAVWYFLRNMATKGYVTDLFKEQLEHARETLWQTADENSLERRVLVQTRDWISAQTSDTWPAPR</sequence>
<dbReference type="Pfam" id="PF01239">
    <property type="entry name" value="PPTA"/>
    <property type="match status" value="1"/>
</dbReference>
<evidence type="ECO:0000256" key="1">
    <source>
        <dbReference type="ARBA" id="ARBA00006734"/>
    </source>
</evidence>
<organism evidence="5 6">
    <name type="scientific">Stachybotrys elegans</name>
    <dbReference type="NCBI Taxonomy" id="80388"/>
    <lineage>
        <taxon>Eukaryota</taxon>
        <taxon>Fungi</taxon>
        <taxon>Dikarya</taxon>
        <taxon>Ascomycota</taxon>
        <taxon>Pezizomycotina</taxon>
        <taxon>Sordariomycetes</taxon>
        <taxon>Hypocreomycetidae</taxon>
        <taxon>Hypocreales</taxon>
        <taxon>Stachybotryaceae</taxon>
        <taxon>Stachybotrys</taxon>
    </lineage>
</organism>
<keyword evidence="3" id="KW-0808">Transferase</keyword>
<evidence type="ECO:0000256" key="3">
    <source>
        <dbReference type="ARBA" id="ARBA00022679"/>
    </source>
</evidence>
<keyword evidence="6" id="KW-1185">Reference proteome</keyword>
<proteinExistence type="inferred from homology"/>
<evidence type="ECO:0000313" key="6">
    <source>
        <dbReference type="Proteomes" id="UP000813444"/>
    </source>
</evidence>
<dbReference type="SUPFAM" id="SSF48439">
    <property type="entry name" value="Protein prenylyltransferase"/>
    <property type="match status" value="1"/>
</dbReference>
<dbReference type="AlphaFoldDB" id="A0A8K0WSA9"/>
<reference evidence="5" key="1">
    <citation type="journal article" date="2021" name="Nat. Commun.">
        <title>Genetic determinants of endophytism in the Arabidopsis root mycobiome.</title>
        <authorList>
            <person name="Mesny F."/>
            <person name="Miyauchi S."/>
            <person name="Thiergart T."/>
            <person name="Pickel B."/>
            <person name="Atanasova L."/>
            <person name="Karlsson M."/>
            <person name="Huettel B."/>
            <person name="Barry K.W."/>
            <person name="Haridas S."/>
            <person name="Chen C."/>
            <person name="Bauer D."/>
            <person name="Andreopoulos W."/>
            <person name="Pangilinan J."/>
            <person name="LaButti K."/>
            <person name="Riley R."/>
            <person name="Lipzen A."/>
            <person name="Clum A."/>
            <person name="Drula E."/>
            <person name="Henrissat B."/>
            <person name="Kohler A."/>
            <person name="Grigoriev I.V."/>
            <person name="Martin F.M."/>
            <person name="Hacquard S."/>
        </authorList>
    </citation>
    <scope>NUCLEOTIDE SEQUENCE</scope>
    <source>
        <strain evidence="5">MPI-CAGE-CH-0235</strain>
    </source>
</reference>
<dbReference type="Proteomes" id="UP000813444">
    <property type="component" value="Unassembled WGS sequence"/>
</dbReference>
<comment type="similarity">
    <text evidence="1">Belongs to the protein prenyltransferase subunit alpha family.</text>
</comment>
<comment type="caution">
    <text evidence="5">The sequence shown here is derived from an EMBL/GenBank/DDBJ whole genome shotgun (WGS) entry which is preliminary data.</text>
</comment>
<accession>A0A8K0WSA9</accession>
<evidence type="ECO:0000313" key="5">
    <source>
        <dbReference type="EMBL" id="KAH7319670.1"/>
    </source>
</evidence>
<dbReference type="OrthoDB" id="5358702at2759"/>